<name>A0ABU3QBB4_9SPHN</name>
<dbReference type="PROSITE" id="PS51318">
    <property type="entry name" value="TAT"/>
    <property type="match status" value="1"/>
</dbReference>
<feature type="chain" id="PRO_5047022760" evidence="1">
    <location>
        <begin position="27"/>
        <end position="611"/>
    </location>
</feature>
<dbReference type="Proteomes" id="UP001259572">
    <property type="component" value="Unassembled WGS sequence"/>
</dbReference>
<dbReference type="PANTHER" id="PTHR33361">
    <property type="entry name" value="GLR0591 PROTEIN"/>
    <property type="match status" value="1"/>
</dbReference>
<organism evidence="2 3">
    <name type="scientific">Sphingosinicella rhizophila</name>
    <dbReference type="NCBI Taxonomy" id="3050082"/>
    <lineage>
        <taxon>Bacteria</taxon>
        <taxon>Pseudomonadati</taxon>
        <taxon>Pseudomonadota</taxon>
        <taxon>Alphaproteobacteria</taxon>
        <taxon>Sphingomonadales</taxon>
        <taxon>Sphingosinicellaceae</taxon>
        <taxon>Sphingosinicella</taxon>
    </lineage>
</organism>
<dbReference type="RefSeq" id="WP_315728085.1">
    <property type="nucleotide sequence ID" value="NZ_JAVUPU010000011.1"/>
</dbReference>
<dbReference type="EMBL" id="JAVUPU010000011">
    <property type="protein sequence ID" value="MDT9600686.1"/>
    <property type="molecule type" value="Genomic_DNA"/>
</dbReference>
<dbReference type="InterPro" id="IPR010281">
    <property type="entry name" value="DUF885"/>
</dbReference>
<dbReference type="Pfam" id="PF05960">
    <property type="entry name" value="DUF885"/>
    <property type="match status" value="1"/>
</dbReference>
<proteinExistence type="predicted"/>
<accession>A0ABU3QBB4</accession>
<keyword evidence="3" id="KW-1185">Reference proteome</keyword>
<feature type="signal peptide" evidence="1">
    <location>
        <begin position="1"/>
        <end position="26"/>
    </location>
</feature>
<comment type="caution">
    <text evidence="2">The sequence shown here is derived from an EMBL/GenBank/DDBJ whole genome shotgun (WGS) entry which is preliminary data.</text>
</comment>
<evidence type="ECO:0000256" key="1">
    <source>
        <dbReference type="SAM" id="SignalP"/>
    </source>
</evidence>
<reference evidence="2 3" key="1">
    <citation type="submission" date="2023-05" db="EMBL/GenBank/DDBJ databases">
        <authorList>
            <person name="Guo Y."/>
        </authorList>
    </citation>
    <scope>NUCLEOTIDE SEQUENCE [LARGE SCALE GENOMIC DNA]</scope>
    <source>
        <strain evidence="2 3">GR2756</strain>
    </source>
</reference>
<dbReference type="InterPro" id="IPR006311">
    <property type="entry name" value="TAT_signal"/>
</dbReference>
<dbReference type="PANTHER" id="PTHR33361:SF2">
    <property type="entry name" value="DUF885 DOMAIN-CONTAINING PROTEIN"/>
    <property type="match status" value="1"/>
</dbReference>
<keyword evidence="1" id="KW-0732">Signal</keyword>
<evidence type="ECO:0000313" key="3">
    <source>
        <dbReference type="Proteomes" id="UP001259572"/>
    </source>
</evidence>
<protein>
    <submittedName>
        <fullName evidence="2">DUF885 family protein</fullName>
    </submittedName>
</protein>
<sequence>MIDRRIFLGSAGAAALLSFARVPAVAAGMQSTTAAGADLRALMDHIYHDIVLADPELRTSLGLDTGEGAWAKSKLQDRSAQALARDRAKVRAAYARLQAIDRDALAGPERIDYDTVAQLYGTVTSGYDQFDYGTFSWPEPYSVSQLGGTYNAIPDFLASQHRIETREDADAYLARLADFAVQADNENARLRGEYAMGVIPPDFVVARTIALIGNLTAVPAAQSGMVTSLAMRAKAKGIPGDWAARAATILDKQVYPALARQADLFRSIQARAPHDAGVWRLPEGEAYYAYALRYATTTGMGAEEIHRLGLDQMADLSARADAVLKAEGLTRGTVAQRIRALGTDPRFLYPDSDAGREILLADLNRQLAAMQQRLPDWFGRLPRAGVEIKRIPPETEAGAPGGYYQSPALDGSRPGAYYINLRDTAELPKWSLPTLTYHESLPGHHLQIALSQESAGIHPLRRLSSYSVYTEGWGLYAEQLADEMGVYEQDPFGKIGYLQSFMFRAARLVVDTGLHHKRWSREQGIRYMAETMGDAETTIATEVERYCVWPGQATSYKVGQTQWSALREQARSRLGDRFDIKGFHDTALAAGAVPLTVLDQVIDDWVKARTA</sequence>
<gene>
    <name evidence="2" type="ORF">RQX22_17120</name>
</gene>
<evidence type="ECO:0000313" key="2">
    <source>
        <dbReference type="EMBL" id="MDT9600686.1"/>
    </source>
</evidence>